<dbReference type="PROSITE" id="PS00108">
    <property type="entry name" value="PROTEIN_KINASE_ST"/>
    <property type="match status" value="1"/>
</dbReference>
<protein>
    <submittedName>
        <fullName evidence="3">WD40 repeat protein</fullName>
    </submittedName>
</protein>
<feature type="domain" description="Protein kinase" evidence="2">
    <location>
        <begin position="17"/>
        <end position="270"/>
    </location>
</feature>
<dbReference type="Pfam" id="PF00069">
    <property type="entry name" value="Pkinase"/>
    <property type="match status" value="1"/>
</dbReference>
<sequence length="1141" mass="119140">MESQSLAPDDPQRIGGYLLAGRLGVGGQGVVYDAYDEAGGRVAIKALHPGAAGNGQARARLAKEVTAATRVASFCTARIVGADLEADRPYIVSEFVAGPSLRQAVEDSGPLGQDAVHRLAVAVATALAAVHAVGVVHRDLKPDNVLLGPDGPRVIDFGIARTEEMTLSATGAMIGTPKYMAPEALNGGRAGPAADVFAWGAVVLYAATGHDPFHAQSAGAAMYRVLTSEPDVSVLPEPLRGLVFAALAKEPEGRPAARDLLLGLLGHATLDEGVQVAADLRPAGPVGAPTLGRLAEEVFARLSPQEQRQVPEVLLRLVSADGHGVRSADRGEFGPGAERVITVLSEAGLLGVSPKDVRITRPGLLPAWPRLREWVEVERPGLGVHAELREAARRWDRRGHRDTDLFHGPPLEQAMQWAATGRRHLKLNDTETEFLAAAAALTRRRARTRRAVTGVLAGLLAVTLVAVALAESRRMELARSLEQAEARRLAAYADDLRQGDPVTAMRLSVAAWRLSDVRETRAALFSSLVQQEVGALDPPEPGARYALGPGGATLVGVGKDAIQVWDAVTGRRLRTIEAPGLGALGVSASARHAAVNTPKGVTLWDLATGARLPGAFGAAGDSARLGPAGKVLVSSSKTEHVIREVATGRVVLRVPDTPGLYQVEIGGDDRYAATTVQGGGPVHLWDLRTGREMPVPAAGHAVTDVAVSRDGRVLALNGGGSTSFWNPRTGRLIARSVDTTVDGNVVLSPDGRLAAVLGPYGLEVMRVAGGLSVLRRGPAVPDSENLRFTADGRTVRYADPAGRVVSMDVATFAGGRPVDGGLLLGAAFSPGGDLVAVQRRVEGERAVELWDVAGRRRLRRVEVPGPEQEGYQKNALAFSPDGRTLAIGPGDVPAVTLWDLTTMRRVRELRWEAGGTYTLAFTPDGRRLAVAGTEGGRNAVRIWDVASGRPGRPLGVDAQVVAFGPGGDRLAYGGTRNGLLSLADGAARDVPGMEGATAAAFAPRGGSLAVGDGQGRVRLWDAASGTPRGPVADAHVSEVGRVVFSPDGSLLATTGDSVRLWDAGTGQGFGLADLGVSGVLDLAFTPGGRSLRVIGWDGAIVERPLGPAALSAVVCRRAGGGLPPDAWRRYLSPEVPYRATC</sequence>
<organism evidence="3 4">
    <name type="scientific">Streptosporangium brasiliense</name>
    <dbReference type="NCBI Taxonomy" id="47480"/>
    <lineage>
        <taxon>Bacteria</taxon>
        <taxon>Bacillati</taxon>
        <taxon>Actinomycetota</taxon>
        <taxon>Actinomycetes</taxon>
        <taxon>Streptosporangiales</taxon>
        <taxon>Streptosporangiaceae</taxon>
        <taxon>Streptosporangium</taxon>
    </lineage>
</organism>
<dbReference type="InterPro" id="IPR008271">
    <property type="entry name" value="Ser/Thr_kinase_AS"/>
</dbReference>
<name>A0ABT9QZK4_9ACTN</name>
<proteinExistence type="predicted"/>
<gene>
    <name evidence="3" type="ORF">J2S55_000899</name>
</gene>
<dbReference type="Pfam" id="PF20703">
    <property type="entry name" value="nSTAND1"/>
    <property type="match status" value="1"/>
</dbReference>
<keyword evidence="1" id="KW-1133">Transmembrane helix</keyword>
<evidence type="ECO:0000259" key="2">
    <source>
        <dbReference type="PROSITE" id="PS50011"/>
    </source>
</evidence>
<keyword evidence="1" id="KW-0472">Membrane</keyword>
<dbReference type="InterPro" id="IPR011009">
    <property type="entry name" value="Kinase-like_dom_sf"/>
</dbReference>
<dbReference type="InterPro" id="IPR015943">
    <property type="entry name" value="WD40/YVTN_repeat-like_dom_sf"/>
</dbReference>
<comment type="caution">
    <text evidence="3">The sequence shown here is derived from an EMBL/GenBank/DDBJ whole genome shotgun (WGS) entry which is preliminary data.</text>
</comment>
<keyword evidence="1" id="KW-0812">Transmembrane</keyword>
<reference evidence="3 4" key="1">
    <citation type="submission" date="2023-07" db="EMBL/GenBank/DDBJ databases">
        <title>Sequencing the genomes of 1000 actinobacteria strains.</title>
        <authorList>
            <person name="Klenk H.-P."/>
        </authorList>
    </citation>
    <scope>NUCLEOTIDE SEQUENCE [LARGE SCALE GENOMIC DNA]</scope>
    <source>
        <strain evidence="3 4">DSM 44109</strain>
    </source>
</reference>
<dbReference type="InterPro" id="IPR001680">
    <property type="entry name" value="WD40_rpt"/>
</dbReference>
<dbReference type="SMART" id="SM00220">
    <property type="entry name" value="S_TKc"/>
    <property type="match status" value="1"/>
</dbReference>
<dbReference type="CDD" id="cd14014">
    <property type="entry name" value="STKc_PknB_like"/>
    <property type="match status" value="1"/>
</dbReference>
<dbReference type="SUPFAM" id="SSF50998">
    <property type="entry name" value="Quinoprotein alcohol dehydrogenase-like"/>
    <property type="match status" value="1"/>
</dbReference>
<dbReference type="InterPro" id="IPR049052">
    <property type="entry name" value="nSTAND1"/>
</dbReference>
<accession>A0ABT9QZK4</accession>
<keyword evidence="4" id="KW-1185">Reference proteome</keyword>
<dbReference type="PANTHER" id="PTHR19879:SF9">
    <property type="entry name" value="TRANSCRIPTION INITIATION FACTOR TFIID SUBUNIT 5"/>
    <property type="match status" value="1"/>
</dbReference>
<evidence type="ECO:0000313" key="3">
    <source>
        <dbReference type="EMBL" id="MDP9861640.1"/>
    </source>
</evidence>
<dbReference type="SMART" id="SM00320">
    <property type="entry name" value="WD40"/>
    <property type="match status" value="4"/>
</dbReference>
<dbReference type="Proteomes" id="UP001230426">
    <property type="component" value="Unassembled WGS sequence"/>
</dbReference>
<dbReference type="PROSITE" id="PS50011">
    <property type="entry name" value="PROTEIN_KINASE_DOM"/>
    <property type="match status" value="1"/>
</dbReference>
<dbReference type="InterPro" id="IPR011047">
    <property type="entry name" value="Quinoprotein_ADH-like_sf"/>
</dbReference>
<dbReference type="Gene3D" id="1.10.510.10">
    <property type="entry name" value="Transferase(Phosphotransferase) domain 1"/>
    <property type="match status" value="1"/>
</dbReference>
<dbReference type="EMBL" id="JAUSRB010000001">
    <property type="protein sequence ID" value="MDP9861640.1"/>
    <property type="molecule type" value="Genomic_DNA"/>
</dbReference>
<evidence type="ECO:0000256" key="1">
    <source>
        <dbReference type="SAM" id="Phobius"/>
    </source>
</evidence>
<dbReference type="RefSeq" id="WP_306857495.1">
    <property type="nucleotide sequence ID" value="NZ_JAUSRB010000001.1"/>
</dbReference>
<dbReference type="PANTHER" id="PTHR19879">
    <property type="entry name" value="TRANSCRIPTION INITIATION FACTOR TFIID"/>
    <property type="match status" value="1"/>
</dbReference>
<dbReference type="Gene3D" id="2.130.10.10">
    <property type="entry name" value="YVTN repeat-like/Quinoprotein amine dehydrogenase"/>
    <property type="match status" value="3"/>
</dbReference>
<dbReference type="Pfam" id="PF00400">
    <property type="entry name" value="WD40"/>
    <property type="match status" value="1"/>
</dbReference>
<dbReference type="Gene3D" id="3.30.200.20">
    <property type="entry name" value="Phosphorylase Kinase, domain 1"/>
    <property type="match status" value="1"/>
</dbReference>
<dbReference type="InterPro" id="IPR000719">
    <property type="entry name" value="Prot_kinase_dom"/>
</dbReference>
<feature type="transmembrane region" description="Helical" evidence="1">
    <location>
        <begin position="451"/>
        <end position="470"/>
    </location>
</feature>
<evidence type="ECO:0000313" key="4">
    <source>
        <dbReference type="Proteomes" id="UP001230426"/>
    </source>
</evidence>
<dbReference type="SUPFAM" id="SSF56112">
    <property type="entry name" value="Protein kinase-like (PK-like)"/>
    <property type="match status" value="1"/>
</dbReference>